<dbReference type="Proteomes" id="UP001054837">
    <property type="component" value="Unassembled WGS sequence"/>
</dbReference>
<accession>A0AAV4VL81</accession>
<evidence type="ECO:0000256" key="2">
    <source>
        <dbReference type="SAM" id="SignalP"/>
    </source>
</evidence>
<organism evidence="3 4">
    <name type="scientific">Caerostris darwini</name>
    <dbReference type="NCBI Taxonomy" id="1538125"/>
    <lineage>
        <taxon>Eukaryota</taxon>
        <taxon>Metazoa</taxon>
        <taxon>Ecdysozoa</taxon>
        <taxon>Arthropoda</taxon>
        <taxon>Chelicerata</taxon>
        <taxon>Arachnida</taxon>
        <taxon>Araneae</taxon>
        <taxon>Araneomorphae</taxon>
        <taxon>Entelegynae</taxon>
        <taxon>Araneoidea</taxon>
        <taxon>Araneidae</taxon>
        <taxon>Caerostris</taxon>
    </lineage>
</organism>
<reference evidence="3 4" key="1">
    <citation type="submission" date="2021-06" db="EMBL/GenBank/DDBJ databases">
        <title>Caerostris darwini draft genome.</title>
        <authorList>
            <person name="Kono N."/>
            <person name="Arakawa K."/>
        </authorList>
    </citation>
    <scope>NUCLEOTIDE SEQUENCE [LARGE SCALE GENOMIC DNA]</scope>
</reference>
<name>A0AAV4VL81_9ARAC</name>
<protein>
    <submittedName>
        <fullName evidence="3">Uncharacterized protein</fullName>
    </submittedName>
</protein>
<evidence type="ECO:0000256" key="1">
    <source>
        <dbReference type="SAM" id="MobiDB-lite"/>
    </source>
</evidence>
<dbReference type="AlphaFoldDB" id="A0AAV4VL81"/>
<keyword evidence="4" id="KW-1185">Reference proteome</keyword>
<dbReference type="EMBL" id="BPLQ01013219">
    <property type="protein sequence ID" value="GIY70685.1"/>
    <property type="molecule type" value="Genomic_DNA"/>
</dbReference>
<evidence type="ECO:0000313" key="3">
    <source>
        <dbReference type="EMBL" id="GIY70685.1"/>
    </source>
</evidence>
<feature type="region of interest" description="Disordered" evidence="1">
    <location>
        <begin position="54"/>
        <end position="84"/>
    </location>
</feature>
<evidence type="ECO:0000313" key="4">
    <source>
        <dbReference type="Proteomes" id="UP001054837"/>
    </source>
</evidence>
<keyword evidence="2" id="KW-0732">Signal</keyword>
<feature type="chain" id="PRO_5043517594" evidence="2">
    <location>
        <begin position="19"/>
        <end position="183"/>
    </location>
</feature>
<comment type="caution">
    <text evidence="3">The sequence shown here is derived from an EMBL/GenBank/DDBJ whole genome shotgun (WGS) entry which is preliminary data.</text>
</comment>
<proteinExistence type="predicted"/>
<sequence length="183" mass="20710">MFVCLLFVIITTINNNSCSNKENQNIQKLHGVFINHINRRNFLNEYYTSSTLSETADREQNRNIKRTDPSTLEPLSEGADREQQTIKRRSWILASSTTTPGNFGGDWREGLNERIIGGRDIHYPSDPTKGVQDSLPDGMVQQSGYFYSRICSRLKSAMGLGGTALRKSPLRTHCKSNMCSFIE</sequence>
<gene>
    <name evidence="3" type="ORF">CDAR_620171</name>
</gene>
<feature type="signal peptide" evidence="2">
    <location>
        <begin position="1"/>
        <end position="18"/>
    </location>
</feature>
<feature type="compositionally biased region" description="Basic and acidic residues" evidence="1">
    <location>
        <begin position="55"/>
        <end position="68"/>
    </location>
</feature>